<dbReference type="STRING" id="650164.K5W563"/>
<dbReference type="Gene3D" id="3.50.50.60">
    <property type="entry name" value="FAD/NAD(P)-binding domain"/>
    <property type="match status" value="1"/>
</dbReference>
<dbReference type="OrthoDB" id="9446342at2759"/>
<accession>K5W563</accession>
<dbReference type="KEGG" id="pco:PHACADRAFT_205221"/>
<feature type="region of interest" description="Disordered" evidence="2">
    <location>
        <begin position="528"/>
        <end position="565"/>
    </location>
</feature>
<dbReference type="PRINTS" id="PR00891">
    <property type="entry name" value="RABGDIREP"/>
</dbReference>
<protein>
    <recommendedName>
        <fullName evidence="5">Rab proteins geranylgeranyltransferase</fullName>
    </recommendedName>
</protein>
<dbReference type="PANTHER" id="PTHR11787">
    <property type="entry name" value="RAB GDP-DISSOCIATION INHIBITOR"/>
    <property type="match status" value="1"/>
</dbReference>
<name>K5W563_PHACS</name>
<dbReference type="InParanoid" id="K5W563"/>
<dbReference type="RefSeq" id="XP_007391621.1">
    <property type="nucleotide sequence ID" value="XM_007391559.1"/>
</dbReference>
<dbReference type="HOGENOM" id="CLU_021695_3_0_1"/>
<dbReference type="Gene3D" id="3.30.519.10">
    <property type="entry name" value="Guanine Nucleotide Dissociation Inhibitor, domain 2"/>
    <property type="match status" value="1"/>
</dbReference>
<gene>
    <name evidence="3" type="ORF">PHACADRAFT_205221</name>
</gene>
<dbReference type="GO" id="GO:0005634">
    <property type="term" value="C:nucleus"/>
    <property type="evidence" value="ECO:0007669"/>
    <property type="project" value="TreeGrafter"/>
</dbReference>
<dbReference type="AlphaFoldDB" id="K5W563"/>
<dbReference type="EMBL" id="JH930469">
    <property type="protein sequence ID" value="EKM59043.1"/>
    <property type="molecule type" value="Genomic_DNA"/>
</dbReference>
<reference evidence="3 4" key="1">
    <citation type="journal article" date="2012" name="BMC Genomics">
        <title>Comparative genomics of the white-rot fungi, Phanerochaete carnosa and P. chrysosporium, to elucidate the genetic basis of the distinct wood types they colonize.</title>
        <authorList>
            <person name="Suzuki H."/>
            <person name="MacDonald J."/>
            <person name="Syed K."/>
            <person name="Salamov A."/>
            <person name="Hori C."/>
            <person name="Aerts A."/>
            <person name="Henrissat B."/>
            <person name="Wiebenga A."/>
            <person name="vanKuyk P.A."/>
            <person name="Barry K."/>
            <person name="Lindquist E."/>
            <person name="LaButti K."/>
            <person name="Lapidus A."/>
            <person name="Lucas S."/>
            <person name="Coutinho P."/>
            <person name="Gong Y."/>
            <person name="Samejima M."/>
            <person name="Mahadevan R."/>
            <person name="Abou-Zaid M."/>
            <person name="de Vries R.P."/>
            <person name="Igarashi K."/>
            <person name="Yadav J.S."/>
            <person name="Grigoriev I.V."/>
            <person name="Master E.R."/>
        </authorList>
    </citation>
    <scope>NUCLEOTIDE SEQUENCE [LARGE SCALE GENOMIC DNA]</scope>
    <source>
        <strain evidence="3 4">HHB-10118-sp</strain>
    </source>
</reference>
<evidence type="ECO:0000256" key="2">
    <source>
        <dbReference type="SAM" id="MobiDB-lite"/>
    </source>
</evidence>
<dbReference type="Pfam" id="PF00996">
    <property type="entry name" value="GDI"/>
    <property type="match status" value="1"/>
</dbReference>
<dbReference type="GO" id="GO:0005829">
    <property type="term" value="C:cytosol"/>
    <property type="evidence" value="ECO:0007669"/>
    <property type="project" value="TreeGrafter"/>
</dbReference>
<feature type="compositionally biased region" description="Acidic residues" evidence="2">
    <location>
        <begin position="539"/>
        <end position="548"/>
    </location>
</feature>
<dbReference type="InterPro" id="IPR018203">
    <property type="entry name" value="GDP_dissociation_inhibitor"/>
</dbReference>
<keyword evidence="4" id="KW-1185">Reference proteome</keyword>
<evidence type="ECO:0000313" key="4">
    <source>
        <dbReference type="Proteomes" id="UP000008370"/>
    </source>
</evidence>
<dbReference type="GO" id="GO:0007264">
    <property type="term" value="P:small GTPase-mediated signal transduction"/>
    <property type="evidence" value="ECO:0007669"/>
    <property type="project" value="InterPro"/>
</dbReference>
<dbReference type="Gene3D" id="1.10.405.10">
    <property type="entry name" value="Guanine Nucleotide Dissociation Inhibitor, domain 1"/>
    <property type="match status" value="1"/>
</dbReference>
<dbReference type="SUPFAM" id="SSF51905">
    <property type="entry name" value="FAD/NAD(P)-binding domain"/>
    <property type="match status" value="1"/>
</dbReference>
<dbReference type="InterPro" id="IPR036188">
    <property type="entry name" value="FAD/NAD-bd_sf"/>
</dbReference>
<proteinExistence type="inferred from homology"/>
<dbReference type="GO" id="GO:0005092">
    <property type="term" value="F:GDP-dissociation inhibitor activity"/>
    <property type="evidence" value="ECO:0007669"/>
    <property type="project" value="InterPro"/>
</dbReference>
<evidence type="ECO:0000313" key="3">
    <source>
        <dbReference type="EMBL" id="EKM59043.1"/>
    </source>
</evidence>
<organism evidence="3 4">
    <name type="scientific">Phanerochaete carnosa (strain HHB-10118-sp)</name>
    <name type="common">White-rot fungus</name>
    <name type="synonym">Peniophora carnosa</name>
    <dbReference type="NCBI Taxonomy" id="650164"/>
    <lineage>
        <taxon>Eukaryota</taxon>
        <taxon>Fungi</taxon>
        <taxon>Dikarya</taxon>
        <taxon>Basidiomycota</taxon>
        <taxon>Agaricomycotina</taxon>
        <taxon>Agaricomycetes</taxon>
        <taxon>Polyporales</taxon>
        <taxon>Phanerochaetaceae</taxon>
        <taxon>Phanerochaete</taxon>
    </lineage>
</organism>
<evidence type="ECO:0008006" key="5">
    <source>
        <dbReference type="Google" id="ProtNLM"/>
    </source>
</evidence>
<comment type="similarity">
    <text evidence="1">Belongs to the Rab GDI family.</text>
</comment>
<dbReference type="GO" id="GO:0016192">
    <property type="term" value="P:vesicle-mediated transport"/>
    <property type="evidence" value="ECO:0007669"/>
    <property type="project" value="TreeGrafter"/>
</dbReference>
<evidence type="ECO:0000256" key="1">
    <source>
        <dbReference type="ARBA" id="ARBA00005593"/>
    </source>
</evidence>
<sequence length="565" mass="61975">MDLDVVVLGSGLTESIVAAALSKAGYKVGHIDANPYYGDDDASLSIDELITWADERASGKEPSSTYLHSQRKRFTNISYSGAVPSQSRQYAISLYPTIIPSIGPLIDNLIASGVSRYGGFKLLEQVALYESTGVAKPVPGNKEDIFKNRQLSLVQKRRLMRFLMFAGKDFEDMPELQTYEQTPFPTFLKDKFSLDEEAIRAITYALAFCVSHNGKYPTLPALHRIRRYLRSNGRYGPSSFLMGHYGGVGEIAQGFCRTAAVAGATYILGRQVASVECNESSSTKQKRYTLRLEDLPEIMNCDVLVSSLNYASVLPSHATSIATVPPSTSRNDCVWARCIAVLDRPLSFSMLHASSEVPEEAPQDETKDEGGDSSSSPSKEVDTAVLVFPPSAVPTSAQSAAVHVLVTGEASMACPREKWVLYISMPLIEANADERSPEELLRPFLDATLSLCHSEPAEEELASPVNPLFTLFYKQRPYPRLSPQGSSADLAPLLSEPLDSAHLPEIADSMVASAEATFWRTVEQLKAAGCKPQRKAEEDGQESQDAPEIDSLWPPLDQVEEEEEW</sequence>
<feature type="region of interest" description="Disordered" evidence="2">
    <location>
        <begin position="355"/>
        <end position="380"/>
    </location>
</feature>
<dbReference type="Proteomes" id="UP000008370">
    <property type="component" value="Unassembled WGS sequence"/>
</dbReference>
<dbReference type="PANTHER" id="PTHR11787:SF4">
    <property type="entry name" value="CHM, RAB ESCORT PROTEIN 1"/>
    <property type="match status" value="1"/>
</dbReference>
<dbReference type="GO" id="GO:0005968">
    <property type="term" value="C:Rab-protein geranylgeranyltransferase complex"/>
    <property type="evidence" value="ECO:0007669"/>
    <property type="project" value="TreeGrafter"/>
</dbReference>
<dbReference type="GeneID" id="18912342"/>